<keyword evidence="5" id="KW-1003">Cell membrane</keyword>
<protein>
    <recommendedName>
        <fullName evidence="3">ferric-chelate reductase (NADPH)</fullName>
        <ecNumber evidence="3">1.16.1.9</ecNumber>
    </recommendedName>
</protein>
<dbReference type="SFLD" id="SFLDG01168">
    <property type="entry name" value="Ferric_reductase_subgroup_(FRE"/>
    <property type="match status" value="1"/>
</dbReference>
<evidence type="ECO:0000259" key="14">
    <source>
        <dbReference type="PROSITE" id="PS51384"/>
    </source>
</evidence>
<keyword evidence="9" id="KW-0560">Oxidoreductase</keyword>
<gene>
    <name evidence="15" type="ORF">P170DRAFT_468981</name>
</gene>
<dbReference type="GO" id="GO:0052851">
    <property type="term" value="F:ferric-chelate reductase (NADPH) activity"/>
    <property type="evidence" value="ECO:0007669"/>
    <property type="project" value="UniProtKB-EC"/>
</dbReference>
<dbReference type="VEuPathDB" id="FungiDB:P170DRAFT_468981"/>
<evidence type="ECO:0000256" key="12">
    <source>
        <dbReference type="ARBA" id="ARBA00048483"/>
    </source>
</evidence>
<reference evidence="15 16" key="1">
    <citation type="submission" date="2016-12" db="EMBL/GenBank/DDBJ databases">
        <title>The genomes of Aspergillus section Nigri reveals drivers in fungal speciation.</title>
        <authorList>
            <consortium name="DOE Joint Genome Institute"/>
            <person name="Vesth T.C."/>
            <person name="Nybo J."/>
            <person name="Theobald S."/>
            <person name="Brandl J."/>
            <person name="Frisvad J.C."/>
            <person name="Nielsen K.F."/>
            <person name="Lyhne E.K."/>
            <person name="Kogle M.E."/>
            <person name="Kuo A."/>
            <person name="Riley R."/>
            <person name="Clum A."/>
            <person name="Nolan M."/>
            <person name="Lipzen A."/>
            <person name="Salamov A."/>
            <person name="Henrissat B."/>
            <person name="Wiebenga A."/>
            <person name="De Vries R.P."/>
            <person name="Grigoriev I.V."/>
            <person name="Mortensen U.H."/>
            <person name="Andersen M.R."/>
            <person name="Baker S.E."/>
        </authorList>
    </citation>
    <scope>NUCLEOTIDE SEQUENCE [LARGE SCALE GENOMIC DNA]</scope>
    <source>
        <strain evidence="15 16">IBT 23096</strain>
    </source>
</reference>
<dbReference type="InterPro" id="IPR017927">
    <property type="entry name" value="FAD-bd_FR_type"/>
</dbReference>
<dbReference type="InterPro" id="IPR017938">
    <property type="entry name" value="Riboflavin_synthase-like_b-brl"/>
</dbReference>
<dbReference type="GO" id="GO:0015677">
    <property type="term" value="P:copper ion import"/>
    <property type="evidence" value="ECO:0007669"/>
    <property type="project" value="TreeGrafter"/>
</dbReference>
<keyword evidence="11 13" id="KW-0472">Membrane</keyword>
<evidence type="ECO:0000256" key="3">
    <source>
        <dbReference type="ARBA" id="ARBA00012668"/>
    </source>
</evidence>
<dbReference type="OrthoDB" id="4494341at2759"/>
<name>A0A2I2FRT7_9EURO</name>
<sequence length="607" mass="68589">MGVELLKPGVERNTKHHPPMNPALATPLYVLGGMFFVLFIGRTITRLRYRRRLREALEKNDQSRFVRTSRLSAFINKHVLYAPLFSNRHSREFRLLDTFHMGTVPLRLETLLLLGYIALNLVFFFALIDWWADYEEMMYQLKYSGGHLAVMNSPALVLTAGRNNPLIWLLGLPFDTFNLMHRWIGRLMVGGAILHVVCVVVGKAQSKSMTEITHIIWHTPFFVAGLVALIAFVAIFFQSASAVRHAFYEAFLHLHIALAIMAFVGLWYHLEGLAQQWVLLATLVLWGLDRAGRLGIIVWRNFGRKMTTATVELLPGDVARVDVTMARSWQFKAGQYMYLYIPSLGLWTSHPFSVAWKLTQPPGMLQKRSSGDSLNALLGEPQQSVMSFLIKRRDGFTHKLVEKVNKSAEPKFAARALAEGPFGGLHSLKSYGTVVLIAGGIGITHPMSYMQEFVSGFAARSTAVRKVTLVWVVRSLDHLTWIQPWMTTLLNHPAIQVPNEQKRHSYFPMPEFSLSVQIYVTLKETSTEDFKTDESPWSNTLPPTVPISVNFGKPSFDHILESEKAAQIGAMAVSVCGPGAMGDDVRRTVREKQGNHTMDLYEETFSW</sequence>
<dbReference type="InterPro" id="IPR013112">
    <property type="entry name" value="FAD-bd_8"/>
</dbReference>
<dbReference type="SUPFAM" id="SSF63380">
    <property type="entry name" value="Riboflavin synthase domain-like"/>
    <property type="match status" value="1"/>
</dbReference>
<evidence type="ECO:0000256" key="9">
    <source>
        <dbReference type="ARBA" id="ARBA00023002"/>
    </source>
</evidence>
<dbReference type="Proteomes" id="UP000234275">
    <property type="component" value="Unassembled WGS sequence"/>
</dbReference>
<dbReference type="InterPro" id="IPR013130">
    <property type="entry name" value="Fe3_Rdtase_TM_dom"/>
</dbReference>
<dbReference type="GO" id="GO:0005886">
    <property type="term" value="C:plasma membrane"/>
    <property type="evidence" value="ECO:0007669"/>
    <property type="project" value="UniProtKB-SubCell"/>
</dbReference>
<feature type="transmembrane region" description="Helical" evidence="13">
    <location>
        <begin position="215"/>
        <end position="238"/>
    </location>
</feature>
<evidence type="ECO:0000313" key="16">
    <source>
        <dbReference type="Proteomes" id="UP000234275"/>
    </source>
</evidence>
<evidence type="ECO:0000256" key="4">
    <source>
        <dbReference type="ARBA" id="ARBA00022448"/>
    </source>
</evidence>
<keyword evidence="6 13" id="KW-0812">Transmembrane</keyword>
<dbReference type="PANTHER" id="PTHR32361:SF27">
    <property type="entry name" value="FAD-BINDING FR-TYPE DOMAIN-CONTAINING PROTEIN-RELATED"/>
    <property type="match status" value="1"/>
</dbReference>
<dbReference type="InterPro" id="IPR013121">
    <property type="entry name" value="Fe_red_NAD-bd_6"/>
</dbReference>
<dbReference type="Pfam" id="PF08022">
    <property type="entry name" value="FAD_binding_8"/>
    <property type="match status" value="1"/>
</dbReference>
<comment type="subcellular location">
    <subcellularLocation>
        <location evidence="1">Cell membrane</location>
        <topology evidence="1">Multi-pass membrane protein</topology>
    </subcellularLocation>
</comment>
<evidence type="ECO:0000256" key="7">
    <source>
        <dbReference type="ARBA" id="ARBA00022982"/>
    </source>
</evidence>
<feature type="domain" description="FAD-binding FR-type" evidence="14">
    <location>
        <begin position="301"/>
        <end position="428"/>
    </location>
</feature>
<keyword evidence="4" id="KW-0813">Transport</keyword>
<keyword evidence="10" id="KW-0406">Ion transport</keyword>
<dbReference type="EMBL" id="MSFO01000011">
    <property type="protein sequence ID" value="PLB43344.1"/>
    <property type="molecule type" value="Genomic_DNA"/>
</dbReference>
<dbReference type="CDD" id="cd06186">
    <property type="entry name" value="NOX_Duox_like_FAD_NADP"/>
    <property type="match status" value="1"/>
</dbReference>
<dbReference type="GeneID" id="36560276"/>
<evidence type="ECO:0000256" key="2">
    <source>
        <dbReference type="ARBA" id="ARBA00006278"/>
    </source>
</evidence>
<comment type="catalytic activity">
    <reaction evidence="12">
        <text>2 a Fe(II)-siderophore + NADP(+) + H(+) = 2 a Fe(III)-siderophore + NADPH</text>
        <dbReference type="Rhea" id="RHEA:28795"/>
        <dbReference type="Rhea" id="RHEA-COMP:11342"/>
        <dbReference type="Rhea" id="RHEA-COMP:11344"/>
        <dbReference type="ChEBI" id="CHEBI:15378"/>
        <dbReference type="ChEBI" id="CHEBI:29033"/>
        <dbReference type="ChEBI" id="CHEBI:29034"/>
        <dbReference type="ChEBI" id="CHEBI:57783"/>
        <dbReference type="ChEBI" id="CHEBI:58349"/>
        <dbReference type="EC" id="1.16.1.9"/>
    </reaction>
</comment>
<evidence type="ECO:0000256" key="8">
    <source>
        <dbReference type="ARBA" id="ARBA00022989"/>
    </source>
</evidence>
<dbReference type="Pfam" id="PF08030">
    <property type="entry name" value="NAD_binding_6"/>
    <property type="match status" value="1"/>
</dbReference>
<dbReference type="SFLD" id="SFLDS00052">
    <property type="entry name" value="Ferric_Reductase_Domain"/>
    <property type="match status" value="1"/>
</dbReference>
<proteinExistence type="inferred from homology"/>
<keyword evidence="16" id="KW-1185">Reference proteome</keyword>
<feature type="transmembrane region" description="Helical" evidence="13">
    <location>
        <begin position="111"/>
        <end position="132"/>
    </location>
</feature>
<comment type="caution">
    <text evidence="15">The sequence shown here is derived from an EMBL/GenBank/DDBJ whole genome shotgun (WGS) entry which is preliminary data.</text>
</comment>
<evidence type="ECO:0000256" key="11">
    <source>
        <dbReference type="ARBA" id="ARBA00023136"/>
    </source>
</evidence>
<dbReference type="Gene3D" id="3.40.50.80">
    <property type="entry name" value="Nucleotide-binding domain of ferredoxin-NADP reductase (FNR) module"/>
    <property type="match status" value="1"/>
</dbReference>
<dbReference type="GO" id="GO:0006826">
    <property type="term" value="P:iron ion transport"/>
    <property type="evidence" value="ECO:0007669"/>
    <property type="project" value="TreeGrafter"/>
</dbReference>
<dbReference type="PROSITE" id="PS51384">
    <property type="entry name" value="FAD_FR"/>
    <property type="match status" value="1"/>
</dbReference>
<feature type="transmembrane region" description="Helical" evidence="13">
    <location>
        <begin position="183"/>
        <end position="203"/>
    </location>
</feature>
<dbReference type="Pfam" id="PF01794">
    <property type="entry name" value="Ferric_reduct"/>
    <property type="match status" value="1"/>
</dbReference>
<comment type="similarity">
    <text evidence="2">Belongs to the ferric reductase (FRE) family.</text>
</comment>
<evidence type="ECO:0000256" key="1">
    <source>
        <dbReference type="ARBA" id="ARBA00004651"/>
    </source>
</evidence>
<feature type="transmembrane region" description="Helical" evidence="13">
    <location>
        <begin position="250"/>
        <end position="270"/>
    </location>
</feature>
<organism evidence="15 16">
    <name type="scientific">Aspergillus steynii IBT 23096</name>
    <dbReference type="NCBI Taxonomy" id="1392250"/>
    <lineage>
        <taxon>Eukaryota</taxon>
        <taxon>Fungi</taxon>
        <taxon>Dikarya</taxon>
        <taxon>Ascomycota</taxon>
        <taxon>Pezizomycotina</taxon>
        <taxon>Eurotiomycetes</taxon>
        <taxon>Eurotiomycetidae</taxon>
        <taxon>Eurotiales</taxon>
        <taxon>Aspergillaceae</taxon>
        <taxon>Aspergillus</taxon>
        <taxon>Aspergillus subgen. Circumdati</taxon>
    </lineage>
</organism>
<dbReference type="SUPFAM" id="SSF52343">
    <property type="entry name" value="Ferredoxin reductase-like, C-terminal NADP-linked domain"/>
    <property type="match status" value="1"/>
</dbReference>
<keyword evidence="8 13" id="KW-1133">Transmembrane helix</keyword>
<dbReference type="GO" id="GO:0006879">
    <property type="term" value="P:intracellular iron ion homeostasis"/>
    <property type="evidence" value="ECO:0007669"/>
    <property type="project" value="TreeGrafter"/>
</dbReference>
<evidence type="ECO:0000256" key="10">
    <source>
        <dbReference type="ARBA" id="ARBA00023065"/>
    </source>
</evidence>
<feature type="transmembrane region" description="Helical" evidence="13">
    <location>
        <begin position="277"/>
        <end position="299"/>
    </location>
</feature>
<dbReference type="RefSeq" id="XP_024698646.1">
    <property type="nucleotide sequence ID" value="XM_024852578.1"/>
</dbReference>
<evidence type="ECO:0000256" key="13">
    <source>
        <dbReference type="SAM" id="Phobius"/>
    </source>
</evidence>
<accession>A0A2I2FRT7</accession>
<dbReference type="InterPro" id="IPR051410">
    <property type="entry name" value="Ferric/Cupric_Reductase"/>
</dbReference>
<evidence type="ECO:0000256" key="5">
    <source>
        <dbReference type="ARBA" id="ARBA00022475"/>
    </source>
</evidence>
<dbReference type="AlphaFoldDB" id="A0A2I2FRT7"/>
<dbReference type="STRING" id="1392250.A0A2I2FRT7"/>
<dbReference type="PANTHER" id="PTHR32361">
    <property type="entry name" value="FERRIC/CUPRIC REDUCTASE TRANSMEMBRANE COMPONENT"/>
    <property type="match status" value="1"/>
</dbReference>
<evidence type="ECO:0000256" key="6">
    <source>
        <dbReference type="ARBA" id="ARBA00022692"/>
    </source>
</evidence>
<dbReference type="InterPro" id="IPR039261">
    <property type="entry name" value="FNR_nucleotide-bd"/>
</dbReference>
<feature type="transmembrane region" description="Helical" evidence="13">
    <location>
        <begin position="24"/>
        <end position="44"/>
    </location>
</feature>
<evidence type="ECO:0000313" key="15">
    <source>
        <dbReference type="EMBL" id="PLB43344.1"/>
    </source>
</evidence>
<keyword evidence="7" id="KW-0249">Electron transport</keyword>
<dbReference type="EC" id="1.16.1.9" evidence="3"/>